<accession>A0ABX8S4Y7</accession>
<sequence>MVSPIDAIPDLTPVLGYTDDLTVVAAALVAVATCIDKEVRGKAKSKVTEVFS</sequence>
<keyword evidence="2" id="KW-0812">Transmembrane</keyword>
<keyword evidence="7" id="KW-1185">Reference proteome</keyword>
<name>A0ABX8S4Y7_9GAMM</name>
<dbReference type="EMBL" id="CP045503">
    <property type="protein sequence ID" value="QXP44906.1"/>
    <property type="molecule type" value="Genomic_DNA"/>
</dbReference>
<reference evidence="6" key="1">
    <citation type="submission" date="2021-07" db="EMBL/GenBank/DDBJ databases">
        <title>Shewanella sp. YLB-07 whole genome sequence.</title>
        <authorList>
            <person name="Yu L."/>
        </authorList>
    </citation>
    <scope>NUCLEOTIDE SEQUENCE</scope>
    <source>
        <strain evidence="6">YLB-08</strain>
    </source>
</reference>
<evidence type="ECO:0000256" key="3">
    <source>
        <dbReference type="ARBA" id="ARBA00022989"/>
    </source>
</evidence>
<evidence type="ECO:0000259" key="5">
    <source>
        <dbReference type="Pfam" id="PF06803"/>
    </source>
</evidence>
<gene>
    <name evidence="6" type="ORF">FM038_25920</name>
</gene>
<dbReference type="Proteomes" id="UP000316416">
    <property type="component" value="Chromosome"/>
</dbReference>
<proteinExistence type="predicted"/>
<comment type="subcellular location">
    <subcellularLocation>
        <location evidence="1">Endomembrane system</location>
        <topology evidence="1">Multi-pass membrane protein</topology>
    </subcellularLocation>
</comment>
<evidence type="ECO:0000256" key="4">
    <source>
        <dbReference type="ARBA" id="ARBA00023136"/>
    </source>
</evidence>
<protein>
    <submittedName>
        <fullName evidence="6">DUF1232 domain-containing protein</fullName>
    </submittedName>
</protein>
<evidence type="ECO:0000256" key="2">
    <source>
        <dbReference type="ARBA" id="ARBA00022692"/>
    </source>
</evidence>
<feature type="domain" description="DUF1232" evidence="5">
    <location>
        <begin position="2"/>
        <end position="25"/>
    </location>
</feature>
<organism evidence="6 7">
    <name type="scientific">Shewanella eurypsychrophilus</name>
    <dbReference type="NCBI Taxonomy" id="2593656"/>
    <lineage>
        <taxon>Bacteria</taxon>
        <taxon>Pseudomonadati</taxon>
        <taxon>Pseudomonadota</taxon>
        <taxon>Gammaproteobacteria</taxon>
        <taxon>Alteromonadales</taxon>
        <taxon>Shewanellaceae</taxon>
        <taxon>Shewanella</taxon>
    </lineage>
</organism>
<keyword evidence="3" id="KW-1133">Transmembrane helix</keyword>
<evidence type="ECO:0000313" key="7">
    <source>
        <dbReference type="Proteomes" id="UP000316416"/>
    </source>
</evidence>
<dbReference type="Pfam" id="PF06803">
    <property type="entry name" value="DUF1232"/>
    <property type="match status" value="1"/>
</dbReference>
<keyword evidence="4" id="KW-0472">Membrane</keyword>
<dbReference type="InterPro" id="IPR010652">
    <property type="entry name" value="DUF1232"/>
</dbReference>
<evidence type="ECO:0000313" key="6">
    <source>
        <dbReference type="EMBL" id="QXP44906.1"/>
    </source>
</evidence>
<evidence type="ECO:0000256" key="1">
    <source>
        <dbReference type="ARBA" id="ARBA00004127"/>
    </source>
</evidence>